<dbReference type="SMART" id="SM00368">
    <property type="entry name" value="LRR_RI"/>
    <property type="match status" value="7"/>
</dbReference>
<reference evidence="4 5" key="1">
    <citation type="submission" date="2022-05" db="EMBL/GenBank/DDBJ databases">
        <authorList>
            <consortium name="Genoscope - CEA"/>
            <person name="William W."/>
        </authorList>
    </citation>
    <scope>NUCLEOTIDE SEQUENCE [LARGE SCALE GENOMIC DNA]</scope>
</reference>
<dbReference type="InterPro" id="IPR001611">
    <property type="entry name" value="Leu-rich_rpt"/>
</dbReference>
<dbReference type="SUPFAM" id="SSF47473">
    <property type="entry name" value="EF-hand"/>
    <property type="match status" value="1"/>
</dbReference>
<evidence type="ECO:0000259" key="3">
    <source>
        <dbReference type="PROSITE" id="PS50222"/>
    </source>
</evidence>
<feature type="compositionally biased region" description="Basic and acidic residues" evidence="2">
    <location>
        <begin position="1"/>
        <end position="10"/>
    </location>
</feature>
<feature type="domain" description="EF-hand" evidence="3">
    <location>
        <begin position="417"/>
        <end position="452"/>
    </location>
</feature>
<evidence type="ECO:0000313" key="5">
    <source>
        <dbReference type="Proteomes" id="UP001159427"/>
    </source>
</evidence>
<dbReference type="InterPro" id="IPR018247">
    <property type="entry name" value="EF_Hand_1_Ca_BS"/>
</dbReference>
<dbReference type="PROSITE" id="PS50222">
    <property type="entry name" value="EF_HAND_2"/>
    <property type="match status" value="1"/>
</dbReference>
<dbReference type="SUPFAM" id="SSF52047">
    <property type="entry name" value="RNI-like"/>
    <property type="match status" value="1"/>
</dbReference>
<dbReference type="InterPro" id="IPR032675">
    <property type="entry name" value="LRR_dom_sf"/>
</dbReference>
<keyword evidence="1" id="KW-0106">Calcium</keyword>
<feature type="region of interest" description="Disordered" evidence="2">
    <location>
        <begin position="1"/>
        <end position="24"/>
    </location>
</feature>
<dbReference type="PANTHER" id="PTHR24114:SF50">
    <property type="entry name" value="RNI-LIKE PROTEIN"/>
    <property type="match status" value="1"/>
</dbReference>
<dbReference type="InterPro" id="IPR052394">
    <property type="entry name" value="LRR-containing"/>
</dbReference>
<organism evidence="4 5">
    <name type="scientific">Porites evermanni</name>
    <dbReference type="NCBI Taxonomy" id="104178"/>
    <lineage>
        <taxon>Eukaryota</taxon>
        <taxon>Metazoa</taxon>
        <taxon>Cnidaria</taxon>
        <taxon>Anthozoa</taxon>
        <taxon>Hexacorallia</taxon>
        <taxon>Scleractinia</taxon>
        <taxon>Fungiina</taxon>
        <taxon>Poritidae</taxon>
        <taxon>Porites</taxon>
    </lineage>
</organism>
<gene>
    <name evidence="4" type="ORF">PEVE_00001296</name>
</gene>
<dbReference type="Gene3D" id="1.10.238.10">
    <property type="entry name" value="EF-hand"/>
    <property type="match status" value="1"/>
</dbReference>
<dbReference type="InterPro" id="IPR011992">
    <property type="entry name" value="EF-hand-dom_pair"/>
</dbReference>
<comment type="caution">
    <text evidence="4">The sequence shown here is derived from an EMBL/GenBank/DDBJ whole genome shotgun (WGS) entry which is preliminary data.</text>
</comment>
<name>A0ABN8LTQ8_9CNID</name>
<dbReference type="Gene3D" id="3.80.10.10">
    <property type="entry name" value="Ribonuclease Inhibitor"/>
    <property type="match status" value="1"/>
</dbReference>
<dbReference type="SMART" id="SM00054">
    <property type="entry name" value="EFh"/>
    <property type="match status" value="1"/>
</dbReference>
<evidence type="ECO:0000256" key="1">
    <source>
        <dbReference type="ARBA" id="ARBA00022837"/>
    </source>
</evidence>
<dbReference type="InterPro" id="IPR002048">
    <property type="entry name" value="EF_hand_dom"/>
</dbReference>
<accession>A0ABN8LTQ8</accession>
<dbReference type="PANTHER" id="PTHR24114">
    <property type="entry name" value="LEUCINE RICH REPEAT FAMILY PROTEIN"/>
    <property type="match status" value="1"/>
</dbReference>
<dbReference type="Proteomes" id="UP001159427">
    <property type="component" value="Unassembled WGS sequence"/>
</dbReference>
<dbReference type="Pfam" id="PF13516">
    <property type="entry name" value="LRR_6"/>
    <property type="match status" value="5"/>
</dbReference>
<evidence type="ECO:0000256" key="2">
    <source>
        <dbReference type="SAM" id="MobiDB-lite"/>
    </source>
</evidence>
<keyword evidence="5" id="KW-1185">Reference proteome</keyword>
<evidence type="ECO:0000313" key="4">
    <source>
        <dbReference type="EMBL" id="CAH3019151.1"/>
    </source>
</evidence>
<proteinExistence type="predicted"/>
<dbReference type="PROSITE" id="PS00018">
    <property type="entry name" value="EF_HAND_1"/>
    <property type="match status" value="1"/>
</dbReference>
<sequence length="465" mass="51735">MASTKQEHSVSESSTSDSEEWDTDLEDCCQQETRRRLNSSLEQTYLDACRELGVPPATSFIKQMMTTKVDLRNYGILDKGLQAICCALKSNITVIALNLHDNGITETGAQALADLLDENCFITSLDISGNNIGLRGCHEMERMIKNTSSLRQLAFSNICNTGRNILPILEGLKNNFYLRVLDLSQNCLEDQGAAIVGFILSTTSSLESLNISWNKISARGAVEVMDGLRESYTLKKLDFSWNSLAGAGAQALRRALEANESLVHLDVSNTSIGLAEAKLIAKGLKKNKSLEVLRIGKNPYLSPGAYSFLKAIRRNQESALRELHLDNMALDGDCHRELEDVLKKRPDFKASWQVSIQGGQAREIQYPERPSPLDIFVKFGRSSGLRMVDLFKILSGKRDTIGENAFISGLKNMNINMTKHELKKLFSILDVNGDGKLQFHEFPNLVALKLHEQNAERLGNCRAHK</sequence>
<protein>
    <recommendedName>
        <fullName evidence="3">EF-hand domain-containing protein</fullName>
    </recommendedName>
</protein>
<dbReference type="EMBL" id="CALNXI010000107">
    <property type="protein sequence ID" value="CAH3019151.1"/>
    <property type="molecule type" value="Genomic_DNA"/>
</dbReference>